<proteinExistence type="inferred from homology"/>
<comment type="pathway">
    <text evidence="2">Cofactor biosynthesis; FMN biosynthesis; FMN from riboflavin (ATP route): step 1/1.</text>
</comment>
<dbReference type="InterPro" id="IPR015865">
    <property type="entry name" value="Riboflavin_kinase_bac/euk"/>
</dbReference>
<dbReference type="GO" id="GO:0008531">
    <property type="term" value="F:riboflavin kinase activity"/>
    <property type="evidence" value="ECO:0007669"/>
    <property type="project" value="UniProtKB-EC"/>
</dbReference>
<dbReference type="GO" id="GO:0009398">
    <property type="term" value="P:FMN biosynthetic process"/>
    <property type="evidence" value="ECO:0007669"/>
    <property type="project" value="TreeGrafter"/>
</dbReference>
<comment type="function">
    <text evidence="1">Catalyzes the phosphorylation of riboflavin (vitamin B2) to form flavin mononucleotide (FMN) coenzyme.</text>
</comment>
<evidence type="ECO:0000256" key="7">
    <source>
        <dbReference type="ARBA" id="ARBA00022643"/>
    </source>
</evidence>
<name>A0AAN6TYS7_9PEZI</name>
<dbReference type="SUPFAM" id="SSF82114">
    <property type="entry name" value="Riboflavin kinase-like"/>
    <property type="match status" value="1"/>
</dbReference>
<comment type="caution">
    <text evidence="16">The sequence shown here is derived from an EMBL/GenBank/DDBJ whole genome shotgun (WGS) entry which is preliminary data.</text>
</comment>
<dbReference type="GeneID" id="87829787"/>
<dbReference type="InterPro" id="IPR023465">
    <property type="entry name" value="Riboflavin_kinase_dom_sf"/>
</dbReference>
<reference evidence="16" key="2">
    <citation type="submission" date="2023-05" db="EMBL/GenBank/DDBJ databases">
        <authorList>
            <consortium name="Lawrence Berkeley National Laboratory"/>
            <person name="Steindorff A."/>
            <person name="Hensen N."/>
            <person name="Bonometti L."/>
            <person name="Westerberg I."/>
            <person name="Brannstrom I.O."/>
            <person name="Guillou S."/>
            <person name="Cros-Aarteil S."/>
            <person name="Calhoun S."/>
            <person name="Haridas S."/>
            <person name="Kuo A."/>
            <person name="Mondo S."/>
            <person name="Pangilinan J."/>
            <person name="Riley R."/>
            <person name="Labutti K."/>
            <person name="Andreopoulos B."/>
            <person name="Lipzen A."/>
            <person name="Chen C."/>
            <person name="Yanf M."/>
            <person name="Daum C."/>
            <person name="Ng V."/>
            <person name="Clum A."/>
            <person name="Ohm R."/>
            <person name="Martin F."/>
            <person name="Silar P."/>
            <person name="Natvig D."/>
            <person name="Lalanne C."/>
            <person name="Gautier V."/>
            <person name="Ament-Velasquez S.L."/>
            <person name="Kruys A."/>
            <person name="Hutchinson M.I."/>
            <person name="Powell A.J."/>
            <person name="Barry K."/>
            <person name="Miller A.N."/>
            <person name="Grigoriev I.V."/>
            <person name="Debuchy R."/>
            <person name="Gladieux P."/>
            <person name="Thoren M.H."/>
            <person name="Johannesson H."/>
        </authorList>
    </citation>
    <scope>NUCLEOTIDE SEQUENCE</scope>
    <source>
        <strain evidence="16">CBS 731.68</strain>
    </source>
</reference>
<reference evidence="16" key="1">
    <citation type="journal article" date="2023" name="Mol. Phylogenet. Evol.">
        <title>Genome-scale phylogeny and comparative genomics of the fungal order Sordariales.</title>
        <authorList>
            <person name="Hensen N."/>
            <person name="Bonometti L."/>
            <person name="Westerberg I."/>
            <person name="Brannstrom I.O."/>
            <person name="Guillou S."/>
            <person name="Cros-Aarteil S."/>
            <person name="Calhoun S."/>
            <person name="Haridas S."/>
            <person name="Kuo A."/>
            <person name="Mondo S."/>
            <person name="Pangilinan J."/>
            <person name="Riley R."/>
            <person name="LaButti K."/>
            <person name="Andreopoulos B."/>
            <person name="Lipzen A."/>
            <person name="Chen C."/>
            <person name="Yan M."/>
            <person name="Daum C."/>
            <person name="Ng V."/>
            <person name="Clum A."/>
            <person name="Steindorff A."/>
            <person name="Ohm R.A."/>
            <person name="Martin F."/>
            <person name="Silar P."/>
            <person name="Natvig D.O."/>
            <person name="Lalanne C."/>
            <person name="Gautier V."/>
            <person name="Ament-Velasquez S.L."/>
            <person name="Kruys A."/>
            <person name="Hutchinson M.I."/>
            <person name="Powell A.J."/>
            <person name="Barry K."/>
            <person name="Miller A.N."/>
            <person name="Grigoriev I.V."/>
            <person name="Debuchy R."/>
            <person name="Gladieux P."/>
            <person name="Hiltunen Thoren M."/>
            <person name="Johannesson H."/>
        </authorList>
    </citation>
    <scope>NUCLEOTIDE SEQUENCE</scope>
    <source>
        <strain evidence="16">CBS 731.68</strain>
    </source>
</reference>
<keyword evidence="6" id="KW-0285">Flavoprotein</keyword>
<evidence type="ECO:0000256" key="2">
    <source>
        <dbReference type="ARBA" id="ARBA00005201"/>
    </source>
</evidence>
<sequence>MMEVAPPMQIRRKPVAAPSSSDSSPRAVPSDSQQKPASAQVGDRLRPDPQPPSRPVSRGAEPFLQVPHGHRLRSQRSMPELSRAAAGSPPVAPLDGPPVTAVATFGPEASAGKKNFMRSALSEARHFAGGLIPHPTESTKHYTILRHSPPLIFYRGPSTSVAITIFTSPDRALPADRTLWLQKRGFSGDSGMKIKALFNVTDDWLHVTPSTQVDPHQLSADTDRAWQRDIAKAASKLLKEMGPKKAHVPRETHVIKIPEVSEDGYFRLILCTGRGTPYGTNETSSKCKTLCASPIFRIASASTDSSVFRGASLSSLPLEMGVYVASVVATTTADRYIAPVRDPVKAVIDRVRPGLITETVGGLVTDELSERSAERDAERDQAFFRTHQAHITRSLEADPNAIYPIGPDSGPEPPFPLEFQAKVVRGTGRSQDELGTPTANLSGVPDEIRYRLSGIYFGWARVQPKGKYEANTTPDSSTFPLPQWHETIISISPDPSSPPSVTLKPLVTAHLLNHPPSNPPLLNQTLNVLILGLLRPNPPATPTSCRPPIPLINERLDTASRDACLTLVSLARENWRPDSPVVTTGLLLATRRRGPSSSLREQAEVVKGRALARVVGSVPLHWVGVRRSGDAAEERDRVLGVGGYWVPR</sequence>
<dbReference type="Gene3D" id="2.40.30.30">
    <property type="entry name" value="Riboflavin kinase-like"/>
    <property type="match status" value="1"/>
</dbReference>
<keyword evidence="8" id="KW-0808">Transferase</keyword>
<dbReference type="GO" id="GO:0009231">
    <property type="term" value="P:riboflavin biosynthetic process"/>
    <property type="evidence" value="ECO:0007669"/>
    <property type="project" value="InterPro"/>
</dbReference>
<dbReference type="RefSeq" id="XP_062646880.1">
    <property type="nucleotide sequence ID" value="XM_062793018.1"/>
</dbReference>
<evidence type="ECO:0000256" key="3">
    <source>
        <dbReference type="ARBA" id="ARBA00010108"/>
    </source>
</evidence>
<feature type="domain" description="Riboflavin kinase" evidence="15">
    <location>
        <begin position="415"/>
        <end position="537"/>
    </location>
</feature>
<evidence type="ECO:0000259" key="15">
    <source>
        <dbReference type="Pfam" id="PF01687"/>
    </source>
</evidence>
<feature type="compositionally biased region" description="Low complexity" evidence="14">
    <location>
        <begin position="15"/>
        <end position="32"/>
    </location>
</feature>
<dbReference type="PANTHER" id="PTHR22749:SF6">
    <property type="entry name" value="RIBOFLAVIN KINASE"/>
    <property type="match status" value="1"/>
</dbReference>
<evidence type="ECO:0000256" key="11">
    <source>
        <dbReference type="ARBA" id="ARBA00022840"/>
    </source>
</evidence>
<evidence type="ECO:0000313" key="16">
    <source>
        <dbReference type="EMBL" id="KAK4123109.1"/>
    </source>
</evidence>
<comment type="similarity">
    <text evidence="3">Belongs to the flavokinase family.</text>
</comment>
<organism evidence="16 17">
    <name type="scientific">Parathielavia appendiculata</name>
    <dbReference type="NCBI Taxonomy" id="2587402"/>
    <lineage>
        <taxon>Eukaryota</taxon>
        <taxon>Fungi</taxon>
        <taxon>Dikarya</taxon>
        <taxon>Ascomycota</taxon>
        <taxon>Pezizomycotina</taxon>
        <taxon>Sordariomycetes</taxon>
        <taxon>Sordariomycetidae</taxon>
        <taxon>Sordariales</taxon>
        <taxon>Chaetomiaceae</taxon>
        <taxon>Parathielavia</taxon>
    </lineage>
</organism>
<evidence type="ECO:0000256" key="10">
    <source>
        <dbReference type="ARBA" id="ARBA00022777"/>
    </source>
</evidence>
<evidence type="ECO:0000256" key="14">
    <source>
        <dbReference type="SAM" id="MobiDB-lite"/>
    </source>
</evidence>
<keyword evidence="7" id="KW-0288">FMN</keyword>
<evidence type="ECO:0000256" key="6">
    <source>
        <dbReference type="ARBA" id="ARBA00022630"/>
    </source>
</evidence>
<dbReference type="AlphaFoldDB" id="A0AAN6TYS7"/>
<evidence type="ECO:0000256" key="13">
    <source>
        <dbReference type="ARBA" id="ARBA00047880"/>
    </source>
</evidence>
<keyword evidence="17" id="KW-1185">Reference proteome</keyword>
<accession>A0AAN6TYS7</accession>
<gene>
    <name evidence="16" type="ORF">N657DRAFT_645834</name>
</gene>
<evidence type="ECO:0000313" key="17">
    <source>
        <dbReference type="Proteomes" id="UP001302602"/>
    </source>
</evidence>
<evidence type="ECO:0000256" key="1">
    <source>
        <dbReference type="ARBA" id="ARBA00003572"/>
    </source>
</evidence>
<dbReference type="InterPro" id="IPR023468">
    <property type="entry name" value="Riboflavin_kinase"/>
</dbReference>
<dbReference type="Proteomes" id="UP001302602">
    <property type="component" value="Unassembled WGS sequence"/>
</dbReference>
<feature type="region of interest" description="Disordered" evidence="14">
    <location>
        <begin position="1"/>
        <end position="95"/>
    </location>
</feature>
<dbReference type="Pfam" id="PF01687">
    <property type="entry name" value="Flavokinase"/>
    <property type="match status" value="1"/>
</dbReference>
<dbReference type="EC" id="2.7.1.26" evidence="4"/>
<evidence type="ECO:0000256" key="4">
    <source>
        <dbReference type="ARBA" id="ARBA00012105"/>
    </source>
</evidence>
<evidence type="ECO:0000256" key="12">
    <source>
        <dbReference type="ARBA" id="ARBA00029960"/>
    </source>
</evidence>
<comment type="catalytic activity">
    <reaction evidence="13">
        <text>riboflavin + ATP = FMN + ADP + H(+)</text>
        <dbReference type="Rhea" id="RHEA:14357"/>
        <dbReference type="ChEBI" id="CHEBI:15378"/>
        <dbReference type="ChEBI" id="CHEBI:30616"/>
        <dbReference type="ChEBI" id="CHEBI:57986"/>
        <dbReference type="ChEBI" id="CHEBI:58210"/>
        <dbReference type="ChEBI" id="CHEBI:456216"/>
        <dbReference type="EC" id="2.7.1.26"/>
    </reaction>
</comment>
<evidence type="ECO:0000256" key="9">
    <source>
        <dbReference type="ARBA" id="ARBA00022741"/>
    </source>
</evidence>
<keyword evidence="11" id="KW-0067">ATP-binding</keyword>
<evidence type="ECO:0000256" key="5">
    <source>
        <dbReference type="ARBA" id="ARBA00017394"/>
    </source>
</evidence>
<dbReference type="GO" id="GO:0005524">
    <property type="term" value="F:ATP binding"/>
    <property type="evidence" value="ECO:0007669"/>
    <property type="project" value="UniProtKB-KW"/>
</dbReference>
<dbReference type="GO" id="GO:0005739">
    <property type="term" value="C:mitochondrion"/>
    <property type="evidence" value="ECO:0007669"/>
    <property type="project" value="TreeGrafter"/>
</dbReference>
<protein>
    <recommendedName>
        <fullName evidence="5">Riboflavin kinase</fullName>
        <ecNumber evidence="4">2.7.1.26</ecNumber>
    </recommendedName>
    <alternativeName>
        <fullName evidence="12">Flavin mononucleotide kinase 1</fullName>
    </alternativeName>
</protein>
<dbReference type="EMBL" id="MU853229">
    <property type="protein sequence ID" value="KAK4123109.1"/>
    <property type="molecule type" value="Genomic_DNA"/>
</dbReference>
<keyword evidence="10" id="KW-0418">Kinase</keyword>
<evidence type="ECO:0000256" key="8">
    <source>
        <dbReference type="ARBA" id="ARBA00022679"/>
    </source>
</evidence>
<dbReference type="PANTHER" id="PTHR22749">
    <property type="entry name" value="RIBOFLAVIN KINASE/FMN ADENYLYLTRANSFERASE"/>
    <property type="match status" value="1"/>
</dbReference>
<keyword evidence="9" id="KW-0547">Nucleotide-binding</keyword>